<protein>
    <submittedName>
        <fullName evidence="1">Uncharacterized protein</fullName>
    </submittedName>
</protein>
<dbReference type="AlphaFoldDB" id="D5H8X0"/>
<reference evidence="2" key="2">
    <citation type="submission" date="2010-04" db="EMBL/GenBank/DDBJ databases">
        <title>Genome sequence of Salinibacter ruber M8.</title>
        <authorList>
            <consortium name="Genoscope"/>
        </authorList>
    </citation>
    <scope>NUCLEOTIDE SEQUENCE [LARGE SCALE GENOMIC DNA]</scope>
    <source>
        <strain evidence="2">M8</strain>
    </source>
</reference>
<accession>D5H8X0</accession>
<dbReference type="KEGG" id="srm:SRM_01554"/>
<proteinExistence type="predicted"/>
<organism evidence="1 2">
    <name type="scientific">Salinibacter ruber (strain M8)</name>
    <dbReference type="NCBI Taxonomy" id="761659"/>
    <lineage>
        <taxon>Bacteria</taxon>
        <taxon>Pseudomonadati</taxon>
        <taxon>Rhodothermota</taxon>
        <taxon>Rhodothermia</taxon>
        <taxon>Rhodothermales</taxon>
        <taxon>Salinibacteraceae</taxon>
        <taxon>Salinibacter</taxon>
    </lineage>
</organism>
<evidence type="ECO:0000313" key="2">
    <source>
        <dbReference type="Proteomes" id="UP000000933"/>
    </source>
</evidence>
<sequence length="105" mass="11251">MLCSADHKFHQLCVCVDPLIQTGAPISPAGFTFFKAAMAAPGASFHSPAPIRYIGIDFVLSSPGAFPHALGPFTLEGPYAPRCVPAAHLLLTTLRLDDSFHHHEL</sequence>
<reference evidence="1 2" key="1">
    <citation type="journal article" date="2010" name="ISME J.">
        <title>Fine-scale evolution: genomic, phenotypic and ecological differentiation in two coexisting Salinibacter ruber strains.</title>
        <authorList>
            <person name="Pena A."/>
            <person name="Teeling H."/>
            <person name="Huerta-Cepas J."/>
            <person name="Santos F."/>
            <person name="Yarza P."/>
            <person name="Brito-Echeverria J."/>
            <person name="Lucio M."/>
            <person name="Schmitt-Kopplin P."/>
            <person name="Meseguer I."/>
            <person name="Schenowitz C."/>
            <person name="Dossat C."/>
            <person name="Barbe V."/>
            <person name="Dopazo J."/>
            <person name="Rossello-Mora R."/>
            <person name="Schuler M."/>
            <person name="Glockner F.O."/>
            <person name="Amann R."/>
            <person name="Gabaldon T."/>
            <person name="Anton J."/>
        </authorList>
    </citation>
    <scope>NUCLEOTIDE SEQUENCE [LARGE SCALE GENOMIC DNA]</scope>
    <source>
        <strain evidence="1 2">M8</strain>
    </source>
</reference>
<dbReference type="EMBL" id="FP565814">
    <property type="protein sequence ID" value="CBH24475.1"/>
    <property type="molecule type" value="Genomic_DNA"/>
</dbReference>
<dbReference type="HOGENOM" id="CLU_2234689_0_0_10"/>
<evidence type="ECO:0000313" key="1">
    <source>
        <dbReference type="EMBL" id="CBH24475.1"/>
    </source>
</evidence>
<dbReference type="Proteomes" id="UP000000933">
    <property type="component" value="Chromosome"/>
</dbReference>
<name>D5H8X0_SALRM</name>
<gene>
    <name evidence="1" type="ordered locus">SRM_01554</name>
</gene>